<sequence>MIRERRSVLYATFYEKYAQATKKQQDSIDPFNLDNIGDGYDAWTRSETQLLVLAVILIIVTLVFALIVAMDCTKNFQLWSFRDVIQRQPRRSRGRSRAQPNSGIVNLPMDDLKAPPINILAPPPYRN</sequence>
<evidence type="ECO:0000313" key="2">
    <source>
        <dbReference type="EMBL" id="CAI5451440.1"/>
    </source>
</evidence>
<evidence type="ECO:0000313" key="3">
    <source>
        <dbReference type="Proteomes" id="UP001152747"/>
    </source>
</evidence>
<keyword evidence="1" id="KW-0472">Membrane</keyword>
<accession>A0A9P1IUH3</accession>
<dbReference type="EMBL" id="CANHGI010000005">
    <property type="protein sequence ID" value="CAI5451440.1"/>
    <property type="molecule type" value="Genomic_DNA"/>
</dbReference>
<dbReference type="AlphaFoldDB" id="A0A9P1IUH3"/>
<comment type="caution">
    <text evidence="2">The sequence shown here is derived from an EMBL/GenBank/DDBJ whole genome shotgun (WGS) entry which is preliminary data.</text>
</comment>
<dbReference type="Proteomes" id="UP001152747">
    <property type="component" value="Unassembled WGS sequence"/>
</dbReference>
<dbReference type="OrthoDB" id="5863891at2759"/>
<name>A0A9P1IUH3_9PELO</name>
<keyword evidence="1" id="KW-1133">Transmembrane helix</keyword>
<feature type="transmembrane region" description="Helical" evidence="1">
    <location>
        <begin position="50"/>
        <end position="70"/>
    </location>
</feature>
<reference evidence="2" key="1">
    <citation type="submission" date="2022-11" db="EMBL/GenBank/DDBJ databases">
        <authorList>
            <person name="Kikuchi T."/>
        </authorList>
    </citation>
    <scope>NUCLEOTIDE SEQUENCE</scope>
    <source>
        <strain evidence="2">PS1010</strain>
    </source>
</reference>
<protein>
    <submittedName>
        <fullName evidence="2">Uncharacterized protein</fullName>
    </submittedName>
</protein>
<keyword evidence="1" id="KW-0812">Transmembrane</keyword>
<evidence type="ECO:0000256" key="1">
    <source>
        <dbReference type="SAM" id="Phobius"/>
    </source>
</evidence>
<gene>
    <name evidence="2" type="ORF">CAMP_LOCUS14077</name>
</gene>
<organism evidence="2 3">
    <name type="scientific">Caenorhabditis angaria</name>
    <dbReference type="NCBI Taxonomy" id="860376"/>
    <lineage>
        <taxon>Eukaryota</taxon>
        <taxon>Metazoa</taxon>
        <taxon>Ecdysozoa</taxon>
        <taxon>Nematoda</taxon>
        <taxon>Chromadorea</taxon>
        <taxon>Rhabditida</taxon>
        <taxon>Rhabditina</taxon>
        <taxon>Rhabditomorpha</taxon>
        <taxon>Rhabditoidea</taxon>
        <taxon>Rhabditidae</taxon>
        <taxon>Peloderinae</taxon>
        <taxon>Caenorhabditis</taxon>
    </lineage>
</organism>
<keyword evidence="3" id="KW-1185">Reference proteome</keyword>
<proteinExistence type="predicted"/>